<dbReference type="Proteomes" id="UP001280121">
    <property type="component" value="Unassembled WGS sequence"/>
</dbReference>
<evidence type="ECO:0000313" key="2">
    <source>
        <dbReference type="Proteomes" id="UP001280121"/>
    </source>
</evidence>
<protein>
    <submittedName>
        <fullName evidence="1">Uncharacterized protein</fullName>
    </submittedName>
</protein>
<organism evidence="1 2">
    <name type="scientific">Dipteronia dyeriana</name>
    <dbReference type="NCBI Taxonomy" id="168575"/>
    <lineage>
        <taxon>Eukaryota</taxon>
        <taxon>Viridiplantae</taxon>
        <taxon>Streptophyta</taxon>
        <taxon>Embryophyta</taxon>
        <taxon>Tracheophyta</taxon>
        <taxon>Spermatophyta</taxon>
        <taxon>Magnoliopsida</taxon>
        <taxon>eudicotyledons</taxon>
        <taxon>Gunneridae</taxon>
        <taxon>Pentapetalae</taxon>
        <taxon>rosids</taxon>
        <taxon>malvids</taxon>
        <taxon>Sapindales</taxon>
        <taxon>Sapindaceae</taxon>
        <taxon>Hippocastanoideae</taxon>
        <taxon>Acereae</taxon>
        <taxon>Dipteronia</taxon>
    </lineage>
</organism>
<dbReference type="EMBL" id="JANJYI010000009">
    <property type="protein sequence ID" value="KAK2634598.1"/>
    <property type="molecule type" value="Genomic_DNA"/>
</dbReference>
<sequence>RDDVISLYYHATYAYSIEDFDHLMSELKETCRKVYDELQDVGIKKFSCVHNPRKRYFFMTTNITESINSCLLAIQKLPITTMAECIRDLLQRWFYDRWTNAREMSIYLTTFADEHIKEKTDTTQWCEIYPIHFNKFKVDD</sequence>
<proteinExistence type="predicted"/>
<keyword evidence="2" id="KW-1185">Reference proteome</keyword>
<name>A0AAD9TFG0_9ROSI</name>
<comment type="caution">
    <text evidence="1">The sequence shown here is derived from an EMBL/GenBank/DDBJ whole genome shotgun (WGS) entry which is preliminary data.</text>
</comment>
<reference evidence="1" key="1">
    <citation type="journal article" date="2023" name="Plant J.">
        <title>Genome sequences and population genomics provide insights into the demographic history, inbreeding, and mutation load of two 'living fossil' tree species of Dipteronia.</title>
        <authorList>
            <person name="Feng Y."/>
            <person name="Comes H.P."/>
            <person name="Chen J."/>
            <person name="Zhu S."/>
            <person name="Lu R."/>
            <person name="Zhang X."/>
            <person name="Li P."/>
            <person name="Qiu J."/>
            <person name="Olsen K.M."/>
            <person name="Qiu Y."/>
        </authorList>
    </citation>
    <scope>NUCLEOTIDE SEQUENCE</scope>
    <source>
        <strain evidence="1">KIB01</strain>
    </source>
</reference>
<feature type="non-terminal residue" evidence="1">
    <location>
        <position position="1"/>
    </location>
</feature>
<dbReference type="AlphaFoldDB" id="A0AAD9TFG0"/>
<gene>
    <name evidence="1" type="ORF">Ddye_029390</name>
</gene>
<evidence type="ECO:0000313" key="1">
    <source>
        <dbReference type="EMBL" id="KAK2634598.1"/>
    </source>
</evidence>
<accession>A0AAD9TFG0</accession>